<dbReference type="PANTHER" id="PTHR43157:SF31">
    <property type="entry name" value="PHOSPHATIDYLINOSITOL-GLYCAN BIOSYNTHESIS CLASS F PROTEIN"/>
    <property type="match status" value="1"/>
</dbReference>
<dbReference type="Proteomes" id="UP001142489">
    <property type="component" value="Unassembled WGS sequence"/>
</dbReference>
<keyword evidence="2" id="KW-0560">Oxidoreductase</keyword>
<keyword evidence="4" id="KW-1185">Reference proteome</keyword>
<dbReference type="Gene3D" id="3.40.50.720">
    <property type="entry name" value="NAD(P)-binding Rossmann-like Domain"/>
    <property type="match status" value="1"/>
</dbReference>
<evidence type="ECO:0000313" key="3">
    <source>
        <dbReference type="EMBL" id="KAJ7340978.1"/>
    </source>
</evidence>
<comment type="caution">
    <text evidence="3">The sequence shown here is derived from an EMBL/GenBank/DDBJ whole genome shotgun (WGS) entry which is preliminary data.</text>
</comment>
<accession>A0A9Q1B5I2</accession>
<dbReference type="PANTHER" id="PTHR43157">
    <property type="entry name" value="PHOSPHATIDYLINOSITOL-GLYCAN BIOSYNTHESIS CLASS F PROTEIN-RELATED"/>
    <property type="match status" value="1"/>
</dbReference>
<evidence type="ECO:0000313" key="4">
    <source>
        <dbReference type="Proteomes" id="UP001142489"/>
    </source>
</evidence>
<dbReference type="AlphaFoldDB" id="A0A9Q1B5I2"/>
<gene>
    <name evidence="3" type="ORF">JRQ81_004265</name>
</gene>
<sequence length="156" mass="17498">MPQNHADVCAIMFTEINDSSGKLDFNMLSPSKKDYWAMLVYNRSKLCNILLSNELNRRLSPHGVISNAVHPGNMMYSSIHCNCWIYILLFTLARPFTKSMQQGAATTVYCATAPELEGLGGMYFNNSQEAQNDLVATALWELSEKLIQERVGQQGN</sequence>
<dbReference type="EMBL" id="JAPFRF010000002">
    <property type="protein sequence ID" value="KAJ7340978.1"/>
    <property type="molecule type" value="Genomic_DNA"/>
</dbReference>
<comment type="similarity">
    <text evidence="1">Belongs to the short-chain dehydrogenases/reductases (SDR) family.</text>
</comment>
<evidence type="ECO:0000256" key="1">
    <source>
        <dbReference type="ARBA" id="ARBA00006484"/>
    </source>
</evidence>
<protein>
    <recommendedName>
        <fullName evidence="5">Retinol dehydrogenase 14</fullName>
    </recommendedName>
</protein>
<organism evidence="3 4">
    <name type="scientific">Phrynocephalus forsythii</name>
    <dbReference type="NCBI Taxonomy" id="171643"/>
    <lineage>
        <taxon>Eukaryota</taxon>
        <taxon>Metazoa</taxon>
        <taxon>Chordata</taxon>
        <taxon>Craniata</taxon>
        <taxon>Vertebrata</taxon>
        <taxon>Euteleostomi</taxon>
        <taxon>Lepidosauria</taxon>
        <taxon>Squamata</taxon>
        <taxon>Bifurcata</taxon>
        <taxon>Unidentata</taxon>
        <taxon>Episquamata</taxon>
        <taxon>Toxicofera</taxon>
        <taxon>Iguania</taxon>
        <taxon>Acrodonta</taxon>
        <taxon>Agamidae</taxon>
        <taxon>Agaminae</taxon>
        <taxon>Phrynocephalus</taxon>
    </lineage>
</organism>
<name>A0A9Q1B5I2_9SAUR</name>
<evidence type="ECO:0000256" key="2">
    <source>
        <dbReference type="ARBA" id="ARBA00023002"/>
    </source>
</evidence>
<dbReference type="InterPro" id="IPR036291">
    <property type="entry name" value="NAD(P)-bd_dom_sf"/>
</dbReference>
<dbReference type="SUPFAM" id="SSF51735">
    <property type="entry name" value="NAD(P)-binding Rossmann-fold domains"/>
    <property type="match status" value="1"/>
</dbReference>
<reference evidence="3" key="1">
    <citation type="journal article" date="2023" name="DNA Res.">
        <title>Chromosome-level genome assembly of Phrynocephalus forsythii using third-generation DNA sequencing and Hi-C analysis.</title>
        <authorList>
            <person name="Qi Y."/>
            <person name="Zhao W."/>
            <person name="Zhao Y."/>
            <person name="Niu C."/>
            <person name="Cao S."/>
            <person name="Zhang Y."/>
        </authorList>
    </citation>
    <scope>NUCLEOTIDE SEQUENCE</scope>
    <source>
        <tissue evidence="3">Muscle</tissue>
    </source>
</reference>
<evidence type="ECO:0008006" key="5">
    <source>
        <dbReference type="Google" id="ProtNLM"/>
    </source>
</evidence>
<dbReference type="GO" id="GO:0016491">
    <property type="term" value="F:oxidoreductase activity"/>
    <property type="evidence" value="ECO:0007669"/>
    <property type="project" value="UniProtKB-KW"/>
</dbReference>
<dbReference type="OrthoDB" id="9989144at2759"/>
<proteinExistence type="inferred from homology"/>